<evidence type="ECO:0000313" key="3">
    <source>
        <dbReference type="Proteomes" id="UP001153954"/>
    </source>
</evidence>
<name>A0AAU9TZP3_EUPED</name>
<sequence>MIFGVKSKINAVACNKESDAVIEDGGERCVCGGQLVSRLHRRANKRAGCRARGRSNHITPGLTPTPRHTRHLSVRRYGDGPGRA</sequence>
<dbReference type="EMBL" id="CAKOGL010000010">
    <property type="protein sequence ID" value="CAH2091307.1"/>
    <property type="molecule type" value="Genomic_DNA"/>
</dbReference>
<feature type="compositionally biased region" description="Basic residues" evidence="1">
    <location>
        <begin position="46"/>
        <end position="55"/>
    </location>
</feature>
<dbReference type="Proteomes" id="UP001153954">
    <property type="component" value="Unassembled WGS sequence"/>
</dbReference>
<keyword evidence="3" id="KW-1185">Reference proteome</keyword>
<gene>
    <name evidence="2" type="ORF">EEDITHA_LOCUS7184</name>
</gene>
<dbReference type="AlphaFoldDB" id="A0AAU9TZP3"/>
<evidence type="ECO:0000313" key="2">
    <source>
        <dbReference type="EMBL" id="CAH2091307.1"/>
    </source>
</evidence>
<proteinExistence type="predicted"/>
<organism evidence="2 3">
    <name type="scientific">Euphydryas editha</name>
    <name type="common">Edith's checkerspot</name>
    <dbReference type="NCBI Taxonomy" id="104508"/>
    <lineage>
        <taxon>Eukaryota</taxon>
        <taxon>Metazoa</taxon>
        <taxon>Ecdysozoa</taxon>
        <taxon>Arthropoda</taxon>
        <taxon>Hexapoda</taxon>
        <taxon>Insecta</taxon>
        <taxon>Pterygota</taxon>
        <taxon>Neoptera</taxon>
        <taxon>Endopterygota</taxon>
        <taxon>Lepidoptera</taxon>
        <taxon>Glossata</taxon>
        <taxon>Ditrysia</taxon>
        <taxon>Papilionoidea</taxon>
        <taxon>Nymphalidae</taxon>
        <taxon>Nymphalinae</taxon>
        <taxon>Euphydryas</taxon>
    </lineage>
</organism>
<protein>
    <submittedName>
        <fullName evidence="2">Uncharacterized protein</fullName>
    </submittedName>
</protein>
<comment type="caution">
    <text evidence="2">The sequence shown here is derived from an EMBL/GenBank/DDBJ whole genome shotgun (WGS) entry which is preliminary data.</text>
</comment>
<reference evidence="2" key="1">
    <citation type="submission" date="2022-03" db="EMBL/GenBank/DDBJ databases">
        <authorList>
            <person name="Tunstrom K."/>
        </authorList>
    </citation>
    <scope>NUCLEOTIDE SEQUENCE</scope>
</reference>
<accession>A0AAU9TZP3</accession>
<feature type="region of interest" description="Disordered" evidence="1">
    <location>
        <begin position="46"/>
        <end position="84"/>
    </location>
</feature>
<evidence type="ECO:0000256" key="1">
    <source>
        <dbReference type="SAM" id="MobiDB-lite"/>
    </source>
</evidence>